<evidence type="ECO:0000259" key="2">
    <source>
        <dbReference type="Pfam" id="PF02517"/>
    </source>
</evidence>
<feature type="region of interest" description="Disordered" evidence="1">
    <location>
        <begin position="64"/>
        <end position="103"/>
    </location>
</feature>
<dbReference type="GO" id="GO:0080120">
    <property type="term" value="P:CAAX-box protein maturation"/>
    <property type="evidence" value="ECO:0007669"/>
    <property type="project" value="UniProtKB-ARBA"/>
</dbReference>
<protein>
    <submittedName>
        <fullName evidence="3">Prenyl-dependent caax</fullName>
    </submittedName>
</protein>
<feature type="compositionally biased region" description="Polar residues" evidence="1">
    <location>
        <begin position="68"/>
        <end position="77"/>
    </location>
</feature>
<feature type="domain" description="CAAX prenyl protease 2/Lysostaphin resistance protein A-like" evidence="2">
    <location>
        <begin position="205"/>
        <end position="290"/>
    </location>
</feature>
<reference evidence="3" key="1">
    <citation type="submission" date="2014-05" db="EMBL/GenBank/DDBJ databases">
        <title>The transcriptome of the halophilic microalga Tetraselmis sp. GSL018 isolated from the Great Salt Lake, Utah.</title>
        <authorList>
            <person name="Jinkerson R.E."/>
            <person name="D'Adamo S."/>
            <person name="Posewitz M.C."/>
        </authorList>
    </citation>
    <scope>NUCLEOTIDE SEQUENCE</scope>
    <source>
        <strain evidence="3">GSL018</strain>
    </source>
</reference>
<proteinExistence type="predicted"/>
<evidence type="ECO:0000256" key="1">
    <source>
        <dbReference type="SAM" id="MobiDB-lite"/>
    </source>
</evidence>
<gene>
    <name evidence="3" type="ORF">TSPGSL018_13561</name>
</gene>
<feature type="compositionally biased region" description="Basic and acidic residues" evidence="1">
    <location>
        <begin position="87"/>
        <end position="103"/>
    </location>
</feature>
<dbReference type="PANTHER" id="PTHR43592:SF7">
    <property type="entry name" value="CAAX AMINO TERMINAL PROTEASE FAMILY PROTEIN"/>
    <property type="match status" value="1"/>
</dbReference>
<dbReference type="Pfam" id="PF02517">
    <property type="entry name" value="Rce1-like"/>
    <property type="match status" value="1"/>
</dbReference>
<dbReference type="AlphaFoldDB" id="A0A061R720"/>
<sequence length="306" mass="32215">MLQGCNLISLKIAASSGRTPQQLLWACPVGMFKKLSRTGAFSSVGEFDRTGFQAIHSRYHPQRRISAGRSNVSSGSFDNKEGPQSLRRNEVLEESKTSLTEDKPAKLSRNQVLNSCISTSVVICGSSLLLREFAIRLSPSLFGTSVAAVHNLTHSGSFEASHLAIALATAAVVTAARKTLWNVWPDFAEATDRSNELVLSALEPADVLVVACLPAIAEEALFRGALIPATAPDWRGALIAGLVFGALHNSGGRNPAFAAWASGVGVLYGALFLSCGNVFSPMLAHAAANLASAQLWLGTRAGGRGA</sequence>
<dbReference type="InterPro" id="IPR003675">
    <property type="entry name" value="Rce1/LyrA-like_dom"/>
</dbReference>
<dbReference type="PANTHER" id="PTHR43592">
    <property type="entry name" value="CAAX AMINO TERMINAL PROTEASE"/>
    <property type="match status" value="1"/>
</dbReference>
<evidence type="ECO:0000313" key="3">
    <source>
        <dbReference type="EMBL" id="JAC66475.1"/>
    </source>
</evidence>
<dbReference type="GO" id="GO:0004175">
    <property type="term" value="F:endopeptidase activity"/>
    <property type="evidence" value="ECO:0007669"/>
    <property type="project" value="UniProtKB-ARBA"/>
</dbReference>
<dbReference type="EMBL" id="GBEZ01020167">
    <property type="protein sequence ID" value="JAC66475.1"/>
    <property type="molecule type" value="Transcribed_RNA"/>
</dbReference>
<accession>A0A061R720</accession>
<name>A0A061R720_9CHLO</name>
<organism evidence="3">
    <name type="scientific">Tetraselmis sp. GSL018</name>
    <dbReference type="NCBI Taxonomy" id="582737"/>
    <lineage>
        <taxon>Eukaryota</taxon>
        <taxon>Viridiplantae</taxon>
        <taxon>Chlorophyta</taxon>
        <taxon>core chlorophytes</taxon>
        <taxon>Chlorodendrophyceae</taxon>
        <taxon>Chlorodendrales</taxon>
        <taxon>Chlorodendraceae</taxon>
        <taxon>Tetraselmis</taxon>
    </lineage>
</organism>